<comment type="subunit">
    <text evidence="4">Homodimer.</text>
</comment>
<dbReference type="SUPFAM" id="SSF109604">
    <property type="entry name" value="HD-domain/PDEase-like"/>
    <property type="match status" value="1"/>
</dbReference>
<sequence length="195" mass="21254">MTDHVTDPEAASVANFAHEMGVLKRLRRAGWWQVGVRDPESVAEHSLRVAQLAALIAAEEGGDPARAAYLGLWHDSQETRITDIPHSARPYIGEKGGNEVITRDQVAHMPDAAAKTVTEAVIEYEAKETLEAQCAKDADKLECLLQALEYRAAGHQYVQKWIDSSRSGIKTSFAARVADAALAGSPMAWHDQAQP</sequence>
<evidence type="ECO:0000256" key="6">
    <source>
        <dbReference type="ARBA" id="ARBA00022723"/>
    </source>
</evidence>
<dbReference type="CDD" id="cd00077">
    <property type="entry name" value="HDc"/>
    <property type="match status" value="1"/>
</dbReference>
<dbReference type="EMBL" id="BAABHM010000035">
    <property type="protein sequence ID" value="GAA4720649.1"/>
    <property type="molecule type" value="Genomic_DNA"/>
</dbReference>
<dbReference type="PANTHER" id="PTHR11845:SF13">
    <property type="entry name" value="5'-DEOXYNUCLEOTIDASE HDDC2"/>
    <property type="match status" value="1"/>
</dbReference>
<dbReference type="Pfam" id="PF13023">
    <property type="entry name" value="HD_3"/>
    <property type="match status" value="1"/>
</dbReference>
<evidence type="ECO:0000256" key="3">
    <source>
        <dbReference type="ARBA" id="ARBA00001941"/>
    </source>
</evidence>
<comment type="cofactor">
    <cofactor evidence="3">
        <name>Co(2+)</name>
        <dbReference type="ChEBI" id="CHEBI:48828"/>
    </cofactor>
</comment>
<feature type="domain" description="HD/PDEase" evidence="8">
    <location>
        <begin position="38"/>
        <end position="153"/>
    </location>
</feature>
<evidence type="ECO:0000256" key="5">
    <source>
        <dbReference type="ARBA" id="ARBA00012964"/>
    </source>
</evidence>
<accession>A0ABP8Y699</accession>
<keyword evidence="10" id="KW-1185">Reference proteome</keyword>
<evidence type="ECO:0000256" key="1">
    <source>
        <dbReference type="ARBA" id="ARBA00001638"/>
    </source>
</evidence>
<keyword evidence="6" id="KW-0479">Metal-binding</keyword>
<protein>
    <recommendedName>
        <fullName evidence="5">5'-deoxynucleotidase</fullName>
        <ecNumber evidence="5">3.1.3.89</ecNumber>
    </recommendedName>
</protein>
<gene>
    <name evidence="9" type="ORF">GCM10023198_50710</name>
</gene>
<reference evidence="10" key="1">
    <citation type="journal article" date="2019" name="Int. J. Syst. Evol. Microbiol.">
        <title>The Global Catalogue of Microorganisms (GCM) 10K type strain sequencing project: providing services to taxonomists for standard genome sequencing and annotation.</title>
        <authorList>
            <consortium name="The Broad Institute Genomics Platform"/>
            <consortium name="The Broad Institute Genome Sequencing Center for Infectious Disease"/>
            <person name="Wu L."/>
            <person name="Ma J."/>
        </authorList>
    </citation>
    <scope>NUCLEOTIDE SEQUENCE [LARGE SCALE GENOMIC DNA]</scope>
    <source>
        <strain evidence="10">JCM 17975</strain>
    </source>
</reference>
<evidence type="ECO:0000256" key="2">
    <source>
        <dbReference type="ARBA" id="ARBA00001936"/>
    </source>
</evidence>
<evidence type="ECO:0000256" key="4">
    <source>
        <dbReference type="ARBA" id="ARBA00011738"/>
    </source>
</evidence>
<comment type="caution">
    <text evidence="9">The sequence shown here is derived from an EMBL/GenBank/DDBJ whole genome shotgun (WGS) entry which is preliminary data.</text>
</comment>
<dbReference type="PANTHER" id="PTHR11845">
    <property type="entry name" value="5'-DEOXYNUCLEOTIDASE HDDC2"/>
    <property type="match status" value="1"/>
</dbReference>
<evidence type="ECO:0000313" key="10">
    <source>
        <dbReference type="Proteomes" id="UP001500843"/>
    </source>
</evidence>
<dbReference type="EC" id="3.1.3.89" evidence="5"/>
<name>A0ABP8Y699_9MICO</name>
<dbReference type="SMART" id="SM00471">
    <property type="entry name" value="HDc"/>
    <property type="match status" value="1"/>
</dbReference>
<organism evidence="9 10">
    <name type="scientific">Promicromonospora umidemergens</name>
    <dbReference type="NCBI Taxonomy" id="629679"/>
    <lineage>
        <taxon>Bacteria</taxon>
        <taxon>Bacillati</taxon>
        <taxon>Actinomycetota</taxon>
        <taxon>Actinomycetes</taxon>
        <taxon>Micrococcales</taxon>
        <taxon>Promicromonosporaceae</taxon>
        <taxon>Promicromonospora</taxon>
    </lineage>
</organism>
<dbReference type="InterPro" id="IPR006674">
    <property type="entry name" value="HD_domain"/>
</dbReference>
<evidence type="ECO:0000259" key="8">
    <source>
        <dbReference type="SMART" id="SM00471"/>
    </source>
</evidence>
<dbReference type="InterPro" id="IPR039356">
    <property type="entry name" value="YfbR/HDDC2"/>
</dbReference>
<keyword evidence="7" id="KW-0378">Hydrolase</keyword>
<dbReference type="InterPro" id="IPR003607">
    <property type="entry name" value="HD/PDEase_dom"/>
</dbReference>
<evidence type="ECO:0000256" key="7">
    <source>
        <dbReference type="ARBA" id="ARBA00022801"/>
    </source>
</evidence>
<dbReference type="RefSeq" id="WP_253869241.1">
    <property type="nucleotide sequence ID" value="NZ_BAABHM010000035.1"/>
</dbReference>
<dbReference type="Proteomes" id="UP001500843">
    <property type="component" value="Unassembled WGS sequence"/>
</dbReference>
<proteinExistence type="predicted"/>
<dbReference type="Gene3D" id="1.10.3210.10">
    <property type="entry name" value="Hypothetical protein af1432"/>
    <property type="match status" value="1"/>
</dbReference>
<comment type="cofactor">
    <cofactor evidence="2">
        <name>Mn(2+)</name>
        <dbReference type="ChEBI" id="CHEBI:29035"/>
    </cofactor>
</comment>
<evidence type="ECO:0000313" key="9">
    <source>
        <dbReference type="EMBL" id="GAA4720649.1"/>
    </source>
</evidence>
<comment type="catalytic activity">
    <reaction evidence="1">
        <text>a 2'-deoxyribonucleoside 5'-phosphate + H2O = a 2'-deoxyribonucleoside + phosphate</text>
        <dbReference type="Rhea" id="RHEA:36167"/>
        <dbReference type="ChEBI" id="CHEBI:15377"/>
        <dbReference type="ChEBI" id="CHEBI:18274"/>
        <dbReference type="ChEBI" id="CHEBI:43474"/>
        <dbReference type="ChEBI" id="CHEBI:65317"/>
        <dbReference type="EC" id="3.1.3.89"/>
    </reaction>
</comment>